<gene>
    <name evidence="5" type="ORF">GPA22_18555</name>
</gene>
<dbReference type="SUPFAM" id="SSF55874">
    <property type="entry name" value="ATPase domain of HSP90 chaperone/DNA topoisomerase II/histidine kinase"/>
    <property type="match status" value="1"/>
</dbReference>
<dbReference type="PANTHER" id="PTHR24421:SF58">
    <property type="entry name" value="SIGNAL TRANSDUCTION HISTIDINE-PROTEIN KINASE_PHOSPHATASE UHPB"/>
    <property type="match status" value="1"/>
</dbReference>
<dbReference type="EMBL" id="WTVN01000035">
    <property type="protein sequence ID" value="NMG45722.1"/>
    <property type="molecule type" value="Genomic_DNA"/>
</dbReference>
<keyword evidence="1" id="KW-0808">Transferase</keyword>
<accession>A0ABX1Q1Z8</accession>
<keyword evidence="6" id="KW-1185">Reference proteome</keyword>
<keyword evidence="3" id="KW-0902">Two-component regulatory system</keyword>
<protein>
    <recommendedName>
        <fullName evidence="4">Histidine kinase/HSP90-like ATPase domain-containing protein</fullName>
    </recommendedName>
</protein>
<dbReference type="Pfam" id="PF02518">
    <property type="entry name" value="HATPase_c"/>
    <property type="match status" value="1"/>
</dbReference>
<evidence type="ECO:0000313" key="6">
    <source>
        <dbReference type="Proteomes" id="UP000623795"/>
    </source>
</evidence>
<evidence type="ECO:0000256" key="1">
    <source>
        <dbReference type="ARBA" id="ARBA00022679"/>
    </source>
</evidence>
<sequence length="173" mass="18812">MIVNEQHRLRRLVESLGLPAAPDSCEGADLDARLASLAGRLAREWMIEVSVRSTLARPLPEKLELELLHIVSEGVANAARHGGASHMRVEVRAEDEALRIIIADDGTGFPFRGYYDGCDLCREALGPRSLSARVGALGGRLGIHSTDEGARVEIRIPLVPLRTVADAEDHPRI</sequence>
<dbReference type="Gene3D" id="3.30.565.10">
    <property type="entry name" value="Histidine kinase-like ATPase, C-terminal domain"/>
    <property type="match status" value="1"/>
</dbReference>
<dbReference type="PANTHER" id="PTHR24421">
    <property type="entry name" value="NITRATE/NITRITE SENSOR PROTEIN NARX-RELATED"/>
    <property type="match status" value="1"/>
</dbReference>
<dbReference type="InterPro" id="IPR036890">
    <property type="entry name" value="HATPase_C_sf"/>
</dbReference>
<evidence type="ECO:0000256" key="3">
    <source>
        <dbReference type="ARBA" id="ARBA00023012"/>
    </source>
</evidence>
<evidence type="ECO:0000256" key="2">
    <source>
        <dbReference type="ARBA" id="ARBA00022777"/>
    </source>
</evidence>
<comment type="caution">
    <text evidence="5">The sequence shown here is derived from an EMBL/GenBank/DDBJ whole genome shotgun (WGS) entry which is preliminary data.</text>
</comment>
<dbReference type="InterPro" id="IPR003594">
    <property type="entry name" value="HATPase_dom"/>
</dbReference>
<organism evidence="5 6">
    <name type="scientific">Aromatoleum toluvorans</name>
    <dbReference type="NCBI Taxonomy" id="92002"/>
    <lineage>
        <taxon>Bacteria</taxon>
        <taxon>Pseudomonadati</taxon>
        <taxon>Pseudomonadota</taxon>
        <taxon>Betaproteobacteria</taxon>
        <taxon>Rhodocyclales</taxon>
        <taxon>Rhodocyclaceae</taxon>
        <taxon>Aromatoleum</taxon>
    </lineage>
</organism>
<reference evidence="5 6" key="1">
    <citation type="submission" date="2019-12" db="EMBL/GenBank/DDBJ databases">
        <title>Comparative genomics gives insights into the taxonomy of the Azoarcus-Aromatoleum group and reveals separate origins of nif in the plant-associated Azoarcus and non-plant-associated Aromatoleum sub-groups.</title>
        <authorList>
            <person name="Lafos M."/>
            <person name="Maluk M."/>
            <person name="Batista M."/>
            <person name="Junghare M."/>
            <person name="Carmona M."/>
            <person name="Faoro H."/>
            <person name="Cruz L.M."/>
            <person name="Battistoni F."/>
            <person name="De Souza E."/>
            <person name="Pedrosa F."/>
            <person name="Chen W.-M."/>
            <person name="Poole P.S."/>
            <person name="Dixon R.A."/>
            <person name="James E.K."/>
        </authorList>
    </citation>
    <scope>NUCLEOTIDE SEQUENCE [LARGE SCALE GENOMIC DNA]</scope>
    <source>
        <strain evidence="5 6">Td21</strain>
    </source>
</reference>
<dbReference type="Proteomes" id="UP000623795">
    <property type="component" value="Unassembled WGS sequence"/>
</dbReference>
<proteinExistence type="predicted"/>
<name>A0ABX1Q1Z8_9RHOO</name>
<dbReference type="InterPro" id="IPR050482">
    <property type="entry name" value="Sensor_HK_TwoCompSys"/>
</dbReference>
<evidence type="ECO:0000313" key="5">
    <source>
        <dbReference type="EMBL" id="NMG45722.1"/>
    </source>
</evidence>
<feature type="domain" description="Histidine kinase/HSP90-like ATPase" evidence="4">
    <location>
        <begin position="64"/>
        <end position="158"/>
    </location>
</feature>
<evidence type="ECO:0000259" key="4">
    <source>
        <dbReference type="Pfam" id="PF02518"/>
    </source>
</evidence>
<keyword evidence="2" id="KW-0418">Kinase</keyword>